<feature type="compositionally biased region" description="Basic residues" evidence="1">
    <location>
        <begin position="24"/>
        <end position="37"/>
    </location>
</feature>
<dbReference type="Proteomes" id="UP001318040">
    <property type="component" value="Chromosome 25"/>
</dbReference>
<dbReference type="KEGG" id="pmrn:116945807"/>
<dbReference type="RefSeq" id="XP_032816233.1">
    <property type="nucleotide sequence ID" value="XM_032960342.1"/>
</dbReference>
<evidence type="ECO:0000313" key="3">
    <source>
        <dbReference type="RefSeq" id="XP_032816233.1"/>
    </source>
</evidence>
<name>A0AAJ7X169_PETMA</name>
<gene>
    <name evidence="3" type="primary">LOC116945807</name>
</gene>
<feature type="region of interest" description="Disordered" evidence="1">
    <location>
        <begin position="1"/>
        <end position="41"/>
    </location>
</feature>
<organism evidence="2 3">
    <name type="scientific">Petromyzon marinus</name>
    <name type="common">Sea lamprey</name>
    <dbReference type="NCBI Taxonomy" id="7757"/>
    <lineage>
        <taxon>Eukaryota</taxon>
        <taxon>Metazoa</taxon>
        <taxon>Chordata</taxon>
        <taxon>Craniata</taxon>
        <taxon>Vertebrata</taxon>
        <taxon>Cyclostomata</taxon>
        <taxon>Hyperoartia</taxon>
        <taxon>Petromyzontiformes</taxon>
        <taxon>Petromyzontidae</taxon>
        <taxon>Petromyzon</taxon>
    </lineage>
</organism>
<reference evidence="3" key="1">
    <citation type="submission" date="2025-08" db="UniProtKB">
        <authorList>
            <consortium name="RefSeq"/>
        </authorList>
    </citation>
    <scope>IDENTIFICATION</scope>
    <source>
        <tissue evidence="3">Sperm</tissue>
    </source>
</reference>
<sequence length="239" mass="26123">MSTVCKHRHRGDKGGRAWCEPPHPHPRIGGRGRHRKLPALANSGRTRTPRWRRVDLHDRRRRVELPAHRLLPECVREGQLGSAPSCGAASVVGTQHQRRHSPTWNCAQVLALPGAAGMATMQHELAGKKQGVGGFPLTATIGDNYLCQPHDGATRGGVRPAVAATASCPTPTHATEMPTPCIVSGFFTNAAKLHHSESYRFVCGRLRFQTVFLFCEDVDDGLVPDPHSPPRTTRAAHFE</sequence>
<accession>A0AAJ7X169</accession>
<proteinExistence type="predicted"/>
<evidence type="ECO:0000256" key="1">
    <source>
        <dbReference type="SAM" id="MobiDB-lite"/>
    </source>
</evidence>
<dbReference type="AlphaFoldDB" id="A0AAJ7X169"/>
<protein>
    <submittedName>
        <fullName evidence="3">Uncharacterized protein LOC116945807 isoform X1</fullName>
    </submittedName>
</protein>
<keyword evidence="2" id="KW-1185">Reference proteome</keyword>
<feature type="compositionally biased region" description="Basic residues" evidence="1">
    <location>
        <begin position="1"/>
        <end position="11"/>
    </location>
</feature>
<evidence type="ECO:0000313" key="2">
    <source>
        <dbReference type="Proteomes" id="UP001318040"/>
    </source>
</evidence>